<gene>
    <name evidence="1" type="ORF">SS50377_22775</name>
</gene>
<keyword evidence="2" id="KW-1185">Reference proteome</keyword>
<sequence length="150" mass="16388">MALQIILFTIQSHSLTLGKLLQLNTTSIGEDSVREENCTPTQNIRDQSNTTNSANTVSFNYSGASPEGFLPNCVIEQLHPFCLADIVKTLAARDALTSTRQSFALKLSTEKQARVCFTSASMSRKVILKFDWVVRSPASFSASVSKGILI</sequence>
<dbReference type="GeneID" id="94296798"/>
<dbReference type="AlphaFoldDB" id="A0A9P8RZH9"/>
<name>A0A9P8RZH9_9EUKA</name>
<protein>
    <submittedName>
        <fullName evidence="1">Uncharacterized protein</fullName>
    </submittedName>
</protein>
<dbReference type="RefSeq" id="XP_067765922.1">
    <property type="nucleotide sequence ID" value="XM_067906654.1"/>
</dbReference>
<organism evidence="1 2">
    <name type="scientific">Spironucleus salmonicida</name>
    <dbReference type="NCBI Taxonomy" id="348837"/>
    <lineage>
        <taxon>Eukaryota</taxon>
        <taxon>Metamonada</taxon>
        <taxon>Diplomonadida</taxon>
        <taxon>Hexamitidae</taxon>
        <taxon>Hexamitinae</taxon>
        <taxon>Spironucleus</taxon>
    </lineage>
</organism>
<dbReference type="Proteomes" id="UP000018208">
    <property type="component" value="Unassembled WGS sequence"/>
</dbReference>
<comment type="caution">
    <text evidence="1">The sequence shown here is derived from an EMBL/GenBank/DDBJ whole genome shotgun (WGS) entry which is preliminary data.</text>
</comment>
<dbReference type="EMBL" id="AUWU02000003">
    <property type="protein sequence ID" value="KAH0575149.1"/>
    <property type="molecule type" value="Genomic_DNA"/>
</dbReference>
<proteinExistence type="predicted"/>
<dbReference type="KEGG" id="ssao:94296798"/>
<evidence type="ECO:0000313" key="2">
    <source>
        <dbReference type="Proteomes" id="UP000018208"/>
    </source>
</evidence>
<reference evidence="1 2" key="1">
    <citation type="journal article" date="2014" name="PLoS Genet.">
        <title>The Genome of Spironucleus salmonicida Highlights a Fish Pathogen Adapted to Fluctuating Environments.</title>
        <authorList>
            <person name="Xu F."/>
            <person name="Jerlstrom-Hultqvist J."/>
            <person name="Einarsson E."/>
            <person name="Astvaldsson A."/>
            <person name="Svard S.G."/>
            <person name="Andersson J.O."/>
        </authorList>
    </citation>
    <scope>NUCLEOTIDE SEQUENCE [LARGE SCALE GENOMIC DNA]</scope>
    <source>
        <strain evidence="1 2">ATCC 50377</strain>
    </source>
</reference>
<evidence type="ECO:0000313" key="1">
    <source>
        <dbReference type="EMBL" id="KAH0575149.1"/>
    </source>
</evidence>
<accession>A0A9P8RZH9</accession>